<proteinExistence type="inferred from homology"/>
<evidence type="ECO:0000256" key="3">
    <source>
        <dbReference type="ARBA" id="ARBA00029447"/>
    </source>
</evidence>
<dbReference type="CDD" id="cd18774">
    <property type="entry name" value="PDC2_HK_sensor"/>
    <property type="match status" value="1"/>
</dbReference>
<dbReference type="PANTHER" id="PTHR32089">
    <property type="entry name" value="METHYL-ACCEPTING CHEMOTAXIS PROTEIN MCPB"/>
    <property type="match status" value="1"/>
</dbReference>
<comment type="subcellular location">
    <subcellularLocation>
        <location evidence="1">Membrane</location>
    </subcellularLocation>
</comment>
<dbReference type="EMBL" id="CP059735">
    <property type="protein sequence ID" value="WDD99781.1"/>
    <property type="molecule type" value="Genomic_DNA"/>
</dbReference>
<reference evidence="7 8" key="1">
    <citation type="journal article" date="2015" name="Genome Announc.">
        <title>Draft Genome Sequences of Marine Isolates of Thalassomonas viridans and Thalassomonas actiniarum.</title>
        <authorList>
            <person name="Olonade I."/>
            <person name="van Zyl L.J."/>
            <person name="Trindade M."/>
        </authorList>
    </citation>
    <scope>NUCLEOTIDE SEQUENCE [LARGE SCALE GENOMIC DNA]</scope>
    <source>
        <strain evidence="7 8">A5K-106</strain>
    </source>
</reference>
<evidence type="ECO:0000259" key="6">
    <source>
        <dbReference type="PROSITE" id="PS50111"/>
    </source>
</evidence>
<dbReference type="Gene3D" id="3.30.450.20">
    <property type="entry name" value="PAS domain"/>
    <property type="match status" value="1"/>
</dbReference>
<accession>A0AAE9YRY8</accession>
<dbReference type="Pfam" id="PF00015">
    <property type="entry name" value="MCPsignal"/>
    <property type="match status" value="1"/>
</dbReference>
<feature type="transmembrane region" description="Helical" evidence="5">
    <location>
        <begin position="303"/>
        <end position="324"/>
    </location>
</feature>
<keyword evidence="5" id="KW-1133">Transmembrane helix</keyword>
<dbReference type="Gene3D" id="1.10.287.950">
    <property type="entry name" value="Methyl-accepting chemotaxis protein"/>
    <property type="match status" value="1"/>
</dbReference>
<evidence type="ECO:0000256" key="5">
    <source>
        <dbReference type="SAM" id="Phobius"/>
    </source>
</evidence>
<sequence length="659" mass="70767">MKLKKKLTSTFLLIALIPTLALGIISCYTASSALTAQAFSQLVSVREIKKSQISSYFAERKNNIEMLPGAIDRMLDSTSPSTQINSAHEHHGYFENFINTYGYYDLFLIDHTGEIFYTVTREADYQTNLVSGAYKDSGLGRLFKQVSSTKQFAMADFSRYAPSNNAPAGFIALPFTTAPGQTLVVALQLSIDSINRVMQQREGMGESGESYLVGSDLLMRSDSYLDPNGHSVSASFAGDIQNNGVDTRAAQLAIKGETGNNIITDYNGNPVLSAYSPLDIYGARWAILSEIDVTEAFAPVYRLYWTLFFVVLSAIIAIIALALVMSKSILRPLAAEPKEMRHIAETISGGDLTIAFEQNRENASVYGAMKKMTLELKHMVGEIVHNSINLASLSQQTSASSLQSTESLQEQQGSIEQIATAIEQMAMSIHDVAGNTSSVATSTASARSQSGEASEKLNQAIRDLNHLDNEIIQTSAVIQGLADNSVEIGLVLEVIRGIAEQTNLLALNAAIEAARAGEQGRGFAVVADEVRTLASKTQESTQNIESMISKLQSAASEAVNAIATSHAIAEQTIGNTDLAARSVDKMNDEMGTITEMAEAIASAVEQQSSVSTEISQNISTISQVAYENAASAGQVSAASEEISTISSTLNQLSLKFKVS</sequence>
<dbReference type="KEGG" id="tact:SG35_003670"/>
<organism evidence="7 8">
    <name type="scientific">Thalassomonas actiniarum</name>
    <dbReference type="NCBI Taxonomy" id="485447"/>
    <lineage>
        <taxon>Bacteria</taxon>
        <taxon>Pseudomonadati</taxon>
        <taxon>Pseudomonadota</taxon>
        <taxon>Gammaproteobacteria</taxon>
        <taxon>Alteromonadales</taxon>
        <taxon>Colwelliaceae</taxon>
        <taxon>Thalassomonas</taxon>
    </lineage>
</organism>
<dbReference type="SUPFAM" id="SSF58104">
    <property type="entry name" value="Methyl-accepting chemotaxis protein (MCP) signaling domain"/>
    <property type="match status" value="1"/>
</dbReference>
<dbReference type="SMART" id="SM00283">
    <property type="entry name" value="MA"/>
    <property type="match status" value="1"/>
</dbReference>
<dbReference type="AlphaFoldDB" id="A0AAE9YRY8"/>
<dbReference type="GO" id="GO:0004888">
    <property type="term" value="F:transmembrane signaling receptor activity"/>
    <property type="evidence" value="ECO:0007669"/>
    <property type="project" value="InterPro"/>
</dbReference>
<dbReference type="Proteomes" id="UP000032568">
    <property type="component" value="Chromosome"/>
</dbReference>
<dbReference type="PANTHER" id="PTHR32089:SF120">
    <property type="entry name" value="METHYL-ACCEPTING CHEMOTAXIS PROTEIN TLPQ"/>
    <property type="match status" value="1"/>
</dbReference>
<name>A0AAE9YRY8_9GAMM</name>
<comment type="similarity">
    <text evidence="3">Belongs to the methyl-accepting chemotaxis (MCP) protein family.</text>
</comment>
<dbReference type="PROSITE" id="PS50111">
    <property type="entry name" value="CHEMOTAXIS_TRANSDUC_2"/>
    <property type="match status" value="1"/>
</dbReference>
<evidence type="ECO:0000256" key="2">
    <source>
        <dbReference type="ARBA" id="ARBA00023224"/>
    </source>
</evidence>
<evidence type="ECO:0000313" key="7">
    <source>
        <dbReference type="EMBL" id="WDD99781.1"/>
    </source>
</evidence>
<feature type="domain" description="Methyl-accepting transducer" evidence="6">
    <location>
        <begin position="386"/>
        <end position="622"/>
    </location>
</feature>
<keyword evidence="5" id="KW-0472">Membrane</keyword>
<evidence type="ECO:0000256" key="4">
    <source>
        <dbReference type="PROSITE-ProRule" id="PRU00284"/>
    </source>
</evidence>
<dbReference type="GO" id="GO:0006935">
    <property type="term" value="P:chemotaxis"/>
    <property type="evidence" value="ECO:0007669"/>
    <property type="project" value="InterPro"/>
</dbReference>
<dbReference type="PRINTS" id="PR00260">
    <property type="entry name" value="CHEMTRNSDUCR"/>
</dbReference>
<keyword evidence="5" id="KW-0812">Transmembrane</keyword>
<dbReference type="RefSeq" id="WP_044834170.1">
    <property type="nucleotide sequence ID" value="NZ_CP059735.1"/>
</dbReference>
<dbReference type="GO" id="GO:0007165">
    <property type="term" value="P:signal transduction"/>
    <property type="evidence" value="ECO:0007669"/>
    <property type="project" value="UniProtKB-KW"/>
</dbReference>
<dbReference type="FunFam" id="1.10.287.950:FF:000001">
    <property type="entry name" value="Methyl-accepting chemotaxis sensory transducer"/>
    <property type="match status" value="1"/>
</dbReference>
<evidence type="ECO:0000313" key="8">
    <source>
        <dbReference type="Proteomes" id="UP000032568"/>
    </source>
</evidence>
<dbReference type="InterPro" id="IPR004090">
    <property type="entry name" value="Chemotax_Me-accpt_rcpt"/>
</dbReference>
<gene>
    <name evidence="7" type="ORF">SG35_003670</name>
</gene>
<dbReference type="GO" id="GO:0016020">
    <property type="term" value="C:membrane"/>
    <property type="evidence" value="ECO:0007669"/>
    <property type="project" value="UniProtKB-SubCell"/>
</dbReference>
<evidence type="ECO:0000256" key="1">
    <source>
        <dbReference type="ARBA" id="ARBA00004370"/>
    </source>
</evidence>
<dbReference type="CDD" id="cd11386">
    <property type="entry name" value="MCP_signal"/>
    <property type="match status" value="1"/>
</dbReference>
<keyword evidence="2 4" id="KW-0807">Transducer</keyword>
<protein>
    <submittedName>
        <fullName evidence="7">Methyl-accepting chemotaxis protein</fullName>
    </submittedName>
</protein>
<dbReference type="InterPro" id="IPR004089">
    <property type="entry name" value="MCPsignal_dom"/>
</dbReference>
<keyword evidence="8" id="KW-1185">Reference proteome</keyword>
<reference evidence="7 8" key="2">
    <citation type="journal article" date="2022" name="Mar. Drugs">
        <title>Bioassay-Guided Fractionation Leads to the Detection of Cholic Acid Generated by the Rare Thalassomonas sp.</title>
        <authorList>
            <person name="Pheiffer F."/>
            <person name="Schneider Y.K."/>
            <person name="Hansen E.H."/>
            <person name="Andersen J.H."/>
            <person name="Isaksson J."/>
            <person name="Busche T."/>
            <person name="R C."/>
            <person name="Kalinowski J."/>
            <person name="Zyl L.V."/>
            <person name="Trindade M."/>
        </authorList>
    </citation>
    <scope>NUCLEOTIDE SEQUENCE [LARGE SCALE GENOMIC DNA]</scope>
    <source>
        <strain evidence="7 8">A5K-106</strain>
    </source>
</reference>
<dbReference type="PROSITE" id="PS51257">
    <property type="entry name" value="PROKAR_LIPOPROTEIN"/>
    <property type="match status" value="1"/>
</dbReference>